<keyword evidence="8" id="KW-1003">Cell membrane</keyword>
<dbReference type="Proteomes" id="UP000594001">
    <property type="component" value="Chromosome"/>
</dbReference>
<evidence type="ECO:0000256" key="3">
    <source>
        <dbReference type="ARBA" id="ARBA00007556"/>
    </source>
</evidence>
<evidence type="ECO:0000256" key="4">
    <source>
        <dbReference type="ARBA" id="ARBA00022448"/>
    </source>
</evidence>
<evidence type="ECO:0000256" key="6">
    <source>
        <dbReference type="ARBA" id="ARBA00022989"/>
    </source>
</evidence>
<dbReference type="InterPro" id="IPR003453">
    <property type="entry name" value="ABC_MlaE_roteobac"/>
</dbReference>
<comment type="similarity">
    <text evidence="3 8">Belongs to the MlaE permease family.</text>
</comment>
<feature type="transmembrane region" description="Helical" evidence="8">
    <location>
        <begin position="226"/>
        <end position="248"/>
    </location>
</feature>
<feature type="transmembrane region" description="Helical" evidence="8">
    <location>
        <begin position="144"/>
        <end position="169"/>
    </location>
</feature>
<dbReference type="PANTHER" id="PTHR30188:SF4">
    <property type="entry name" value="PROTEIN TRIGALACTOSYLDIACYLGLYCEROL 1, CHLOROPLASTIC"/>
    <property type="match status" value="1"/>
</dbReference>
<organism evidence="9 10">
    <name type="scientific">Candidatus Bodocaedibacter vickermanii</name>
    <dbReference type="NCBI Taxonomy" id="2741701"/>
    <lineage>
        <taxon>Bacteria</taxon>
        <taxon>Pseudomonadati</taxon>
        <taxon>Pseudomonadota</taxon>
        <taxon>Alphaproteobacteria</taxon>
        <taxon>Holosporales</taxon>
        <taxon>Candidatus Paracaedibacteraceae</taxon>
        <taxon>Candidatus Bodocaedibacter</taxon>
    </lineage>
</organism>
<reference evidence="9 10" key="1">
    <citation type="submission" date="2020-06" db="EMBL/GenBank/DDBJ databases">
        <title>The endosymbiont of the kinetoplastid Bodo saltans is a Paracaedibacter-like alpha-proteobacterium possessing a putative toxin-antitoxin system.</title>
        <authorList>
            <person name="Midha S."/>
            <person name="Rigden D.J."/>
            <person name="Siozios S."/>
            <person name="Hurst G.D.D."/>
            <person name="Jackson A.P."/>
        </authorList>
    </citation>
    <scope>NUCLEOTIDE SEQUENCE [LARGE SCALE GENOMIC DNA]</scope>
    <source>
        <strain evidence="9">Lake Konstanz</strain>
    </source>
</reference>
<comment type="subcellular location">
    <subcellularLocation>
        <location evidence="8">Cell inner membrane</location>
        <topology evidence="8">Multi-pass membrane protein</topology>
    </subcellularLocation>
    <subcellularLocation>
        <location evidence="2">Membrane</location>
        <topology evidence="2">Multi-pass membrane protein</topology>
    </subcellularLocation>
</comment>
<proteinExistence type="inferred from homology"/>
<dbReference type="KEGG" id="pbal:CPBP_00918"/>
<keyword evidence="6 8" id="KW-1133">Transmembrane helix</keyword>
<dbReference type="GO" id="GO:0005548">
    <property type="term" value="F:phospholipid transporter activity"/>
    <property type="evidence" value="ECO:0007669"/>
    <property type="project" value="TreeGrafter"/>
</dbReference>
<comment type="function">
    <text evidence="1">Could be part of an ABC transporter complex.</text>
</comment>
<dbReference type="PANTHER" id="PTHR30188">
    <property type="entry name" value="ABC TRANSPORTER PERMEASE PROTEIN-RELATED"/>
    <property type="match status" value="1"/>
</dbReference>
<gene>
    <name evidence="9" type="primary">mlaE</name>
    <name evidence="9" type="ORF">CPBP_00918</name>
</gene>
<feature type="transmembrane region" description="Helical" evidence="8">
    <location>
        <begin position="189"/>
        <end position="214"/>
    </location>
</feature>
<keyword evidence="10" id="KW-1185">Reference proteome</keyword>
<feature type="transmembrane region" description="Helical" evidence="8">
    <location>
        <begin position="6"/>
        <end position="24"/>
    </location>
</feature>
<dbReference type="RefSeq" id="WP_350331692.1">
    <property type="nucleotide sequence ID" value="NZ_CP054719.1"/>
</dbReference>
<evidence type="ECO:0000256" key="8">
    <source>
        <dbReference type="RuleBase" id="RU362044"/>
    </source>
</evidence>
<evidence type="ECO:0000256" key="5">
    <source>
        <dbReference type="ARBA" id="ARBA00022692"/>
    </source>
</evidence>
<evidence type="ECO:0000313" key="9">
    <source>
        <dbReference type="EMBL" id="QOL20137.1"/>
    </source>
</evidence>
<evidence type="ECO:0000256" key="1">
    <source>
        <dbReference type="ARBA" id="ARBA00003787"/>
    </source>
</evidence>
<keyword evidence="7 8" id="KW-0472">Membrane</keyword>
<feature type="transmembrane region" description="Helical" evidence="8">
    <location>
        <begin position="44"/>
        <end position="68"/>
    </location>
</feature>
<keyword evidence="8" id="KW-0997">Cell inner membrane</keyword>
<dbReference type="NCBIfam" id="TIGR00056">
    <property type="entry name" value="MlaE family lipid ABC transporter permease subunit"/>
    <property type="match status" value="1"/>
</dbReference>
<dbReference type="EMBL" id="CP054719">
    <property type="protein sequence ID" value="QOL20137.1"/>
    <property type="molecule type" value="Genomic_DNA"/>
</dbReference>
<dbReference type="AlphaFoldDB" id="A0A7L9RU55"/>
<accession>A0A7L9RU55</accession>
<name>A0A7L9RU55_9PROT</name>
<keyword evidence="5 8" id="KW-0812">Transmembrane</keyword>
<protein>
    <submittedName>
        <fullName evidence="9">Putative phospholipid ABC transporter permease protein MlaE</fullName>
    </submittedName>
</protein>
<dbReference type="GO" id="GO:0043190">
    <property type="term" value="C:ATP-binding cassette (ABC) transporter complex"/>
    <property type="evidence" value="ECO:0007669"/>
    <property type="project" value="InterPro"/>
</dbReference>
<dbReference type="Pfam" id="PF02405">
    <property type="entry name" value="MlaE"/>
    <property type="match status" value="1"/>
</dbReference>
<evidence type="ECO:0000313" key="10">
    <source>
        <dbReference type="Proteomes" id="UP000594001"/>
    </source>
</evidence>
<keyword evidence="4" id="KW-0813">Transport</keyword>
<evidence type="ECO:0000256" key="7">
    <source>
        <dbReference type="ARBA" id="ARBA00023136"/>
    </source>
</evidence>
<dbReference type="InterPro" id="IPR030802">
    <property type="entry name" value="Permease_MalE"/>
</dbReference>
<sequence length="253" mass="27368">MFGAIGRRFILAMGVIGQIALFLLESLKATFTRPFYIKETIHQLYRVGFLSLPIVTLTAVFTGIVLALQTYTGFSRFGATGAVPTVIVLSIVRELGPVLTGLMIAGRVGAAMAAEVGTMNVTDQIDAMRTLHTDPYHYLIAPRILASVISLPLLVVVADTIGVYGGYLISTLYLDFNESYYITQTFQFLYFSDVFSGLFKSLFFGAAISTIGCYSGYTALRGAEGVGIAATKSVVLASISIFILNYILTVLLF</sequence>
<evidence type="ECO:0000256" key="2">
    <source>
        <dbReference type="ARBA" id="ARBA00004141"/>
    </source>
</evidence>